<dbReference type="AlphaFoldDB" id="A0AAV4SMD8"/>
<evidence type="ECO:0000313" key="3">
    <source>
        <dbReference type="Proteomes" id="UP001054837"/>
    </source>
</evidence>
<comment type="caution">
    <text evidence="2">The sequence shown here is derived from an EMBL/GenBank/DDBJ whole genome shotgun (WGS) entry which is preliminary data.</text>
</comment>
<name>A0AAV4SMD8_9ARAC</name>
<reference evidence="2 3" key="1">
    <citation type="submission" date="2021-06" db="EMBL/GenBank/DDBJ databases">
        <title>Caerostris darwini draft genome.</title>
        <authorList>
            <person name="Kono N."/>
            <person name="Arakawa K."/>
        </authorList>
    </citation>
    <scope>NUCLEOTIDE SEQUENCE [LARGE SCALE GENOMIC DNA]</scope>
</reference>
<evidence type="ECO:0000256" key="1">
    <source>
        <dbReference type="SAM" id="MobiDB-lite"/>
    </source>
</evidence>
<accession>A0AAV4SMD8</accession>
<evidence type="ECO:0000313" key="2">
    <source>
        <dbReference type="EMBL" id="GIY33497.1"/>
    </source>
</evidence>
<organism evidence="2 3">
    <name type="scientific">Caerostris darwini</name>
    <dbReference type="NCBI Taxonomy" id="1538125"/>
    <lineage>
        <taxon>Eukaryota</taxon>
        <taxon>Metazoa</taxon>
        <taxon>Ecdysozoa</taxon>
        <taxon>Arthropoda</taxon>
        <taxon>Chelicerata</taxon>
        <taxon>Arachnida</taxon>
        <taxon>Araneae</taxon>
        <taxon>Araneomorphae</taxon>
        <taxon>Entelegynae</taxon>
        <taxon>Araneoidea</taxon>
        <taxon>Araneidae</taxon>
        <taxon>Caerostris</taxon>
    </lineage>
</organism>
<protein>
    <submittedName>
        <fullName evidence="2">Uncharacterized protein</fullName>
    </submittedName>
</protein>
<proteinExistence type="predicted"/>
<sequence length="89" mass="9916">MFGNMSSNDENEVTMEDSTPEVKNDKGPKTTTQNSTGPRPVSPSGVKISDDFIYMRTLNSSLNYMRSRANWSTCIIVCRLHPVVTKTLS</sequence>
<feature type="compositionally biased region" description="Acidic residues" evidence="1">
    <location>
        <begin position="9"/>
        <end position="19"/>
    </location>
</feature>
<gene>
    <name evidence="2" type="ORF">CDAR_567041</name>
</gene>
<feature type="region of interest" description="Disordered" evidence="1">
    <location>
        <begin position="1"/>
        <end position="46"/>
    </location>
</feature>
<dbReference type="Proteomes" id="UP001054837">
    <property type="component" value="Unassembled WGS sequence"/>
</dbReference>
<dbReference type="EMBL" id="BPLQ01007945">
    <property type="protein sequence ID" value="GIY33497.1"/>
    <property type="molecule type" value="Genomic_DNA"/>
</dbReference>
<keyword evidence="3" id="KW-1185">Reference proteome</keyword>